<keyword evidence="3" id="KW-1185">Reference proteome</keyword>
<sequence>MQTPALDDRALLSNLREERARTSDSLRKIRDELEDLQSNHLVFPFNSLPKHLIAMIFEFCLPEYPVCPPMHGLRSPTRFLVVCKMWKDIALSTASLWRGIDLSSTWPSSRKTPFTERYHDTSEPNHPLVALWLERSKALPISLYAAYPSDTGSDKRAMMDLLFSHRERWECVKMHLNTWDYPEFVGPFPKLRFIELDNESSFMSADSSVSFKPFDVPLLRAVTLWDIKLSSASTLGLLPWAQLTGLVLIYPDDALGILRQTTRLVHLEFRTSGDEQSFHFPRVPPTVVLPSLRSLVFGRYDYDYEYTAPRVPSSYYIQCIVAPALRSLRVDDLLMRPDPIGALHAFVQRSRCTSLEEVCIMGGRSRAEKTYRRALGTSVRVWFDSCDEEGWTNKEEQARSRKSVMDVARG</sequence>
<dbReference type="Gene3D" id="1.20.1280.50">
    <property type="match status" value="1"/>
</dbReference>
<proteinExistence type="predicted"/>
<protein>
    <recommendedName>
        <fullName evidence="4">F-box domain-containing protein</fullName>
    </recommendedName>
</protein>
<organism evidence="2 3">
    <name type="scientific">Mycena chlorophos</name>
    <name type="common">Agaric fungus</name>
    <name type="synonym">Agaricus chlorophos</name>
    <dbReference type="NCBI Taxonomy" id="658473"/>
    <lineage>
        <taxon>Eukaryota</taxon>
        <taxon>Fungi</taxon>
        <taxon>Dikarya</taxon>
        <taxon>Basidiomycota</taxon>
        <taxon>Agaricomycotina</taxon>
        <taxon>Agaricomycetes</taxon>
        <taxon>Agaricomycetidae</taxon>
        <taxon>Agaricales</taxon>
        <taxon>Marasmiineae</taxon>
        <taxon>Mycenaceae</taxon>
        <taxon>Mycena</taxon>
    </lineage>
</organism>
<name>A0ABQ0LSQ2_MYCCL</name>
<dbReference type="Proteomes" id="UP000815677">
    <property type="component" value="Unassembled WGS sequence"/>
</dbReference>
<evidence type="ECO:0000313" key="3">
    <source>
        <dbReference type="Proteomes" id="UP000815677"/>
    </source>
</evidence>
<dbReference type="EMBL" id="DF848520">
    <property type="protein sequence ID" value="GAT54163.1"/>
    <property type="molecule type" value="Genomic_DNA"/>
</dbReference>
<gene>
    <name evidence="2" type="ORF">MCHLO_11039</name>
</gene>
<evidence type="ECO:0000256" key="1">
    <source>
        <dbReference type="SAM" id="Coils"/>
    </source>
</evidence>
<evidence type="ECO:0000313" key="2">
    <source>
        <dbReference type="EMBL" id="GAT54163.1"/>
    </source>
</evidence>
<accession>A0ABQ0LSQ2</accession>
<feature type="coiled-coil region" evidence="1">
    <location>
        <begin position="12"/>
        <end position="39"/>
    </location>
</feature>
<reference evidence="2" key="1">
    <citation type="submission" date="2014-09" db="EMBL/GenBank/DDBJ databases">
        <title>Genome sequence of the luminous mushroom Mycena chlorophos for searching fungal bioluminescence genes.</title>
        <authorList>
            <person name="Tanaka Y."/>
            <person name="Kasuga D."/>
            <person name="Oba Y."/>
            <person name="Hase S."/>
            <person name="Sato K."/>
            <person name="Oba Y."/>
            <person name="Sakakibara Y."/>
        </authorList>
    </citation>
    <scope>NUCLEOTIDE SEQUENCE</scope>
</reference>
<evidence type="ECO:0008006" key="4">
    <source>
        <dbReference type="Google" id="ProtNLM"/>
    </source>
</evidence>
<keyword evidence="1" id="KW-0175">Coiled coil</keyword>